<dbReference type="SMART" id="SM00666">
    <property type="entry name" value="PB1"/>
    <property type="match status" value="1"/>
</dbReference>
<comment type="caution">
    <text evidence="6">The sequence shown here is derived from an EMBL/GenBank/DDBJ whole genome shotgun (WGS) entry which is preliminary data.</text>
</comment>
<feature type="region of interest" description="Disordered" evidence="3">
    <location>
        <begin position="339"/>
        <end position="450"/>
    </location>
</feature>
<dbReference type="PROSITE" id="PS51745">
    <property type="entry name" value="PB1"/>
    <property type="match status" value="1"/>
</dbReference>
<keyword evidence="1" id="KW-0677">Repeat</keyword>
<dbReference type="AlphaFoldDB" id="A0A1Y2CWK2"/>
<sequence>MGPKKGTVESLRPSPAITVIESARIIQACQLMAAKKTDCVLAVNAHGQLSGILTDKDVAYRVVAAGLDVRSTTVAGAMTRDPVAVFASGPRNDALGVMVGRRFRHLPVISTDEDEDDDDDEDSDGGATNVVGVLDITKCVFDKLDDLAKKVQMYKACPVPMVSADADVVQAAQLMKDRHETGVVVVAEGPHGLVLQGILTTKDIVSRVVAAGLDPSDTAVGDVMTPNPKSAPPSTTILDALKMLYAGHYLHLPVTDGNTPVGLVDVLTLTMSMLDYMLNTENKDPNTTFNTAEASGPLWNQFWNSTWSTVDSESNAGSEAFSDEHPYAQPSRMSSVSSSYYTAQGGAGGTTGTRNSYMTAPSPYDRSQTSRQSIPAQVRSPQPHSSDFHANNPLANSFGSSGNGELPYRSQTLPSERDRTSHNLSLPSHQSLPPPPPTAASPTATSVYDDPTRIGIKLSDPKRGKLVRFTLMTPTTLADLRAIASGRLGVAPTSQDLRLSYEDDDGDWVLVSSDADLDDAISMARRLGEKLSLRVGDDVVLLNNRDVAPSAASAAASGNGGEEKASPTGSSASSSVLKDAPLRIVVVAAFVLSRLYRPPSYY</sequence>
<dbReference type="PROSITE" id="PS51371">
    <property type="entry name" value="CBS"/>
    <property type="match status" value="3"/>
</dbReference>
<dbReference type="SUPFAM" id="SSF54277">
    <property type="entry name" value="CAD &amp; PB1 domains"/>
    <property type="match status" value="1"/>
</dbReference>
<feature type="domain" description="CBS" evidence="4">
    <location>
        <begin position="11"/>
        <end position="69"/>
    </location>
</feature>
<feature type="domain" description="PB1" evidence="5">
    <location>
        <begin position="451"/>
        <end position="538"/>
    </location>
</feature>
<keyword evidence="7" id="KW-1185">Reference proteome</keyword>
<feature type="domain" description="CBS" evidence="4">
    <location>
        <begin position="224"/>
        <end position="281"/>
    </location>
</feature>
<dbReference type="InterPro" id="IPR053793">
    <property type="entry name" value="PB1-like"/>
</dbReference>
<feature type="region of interest" description="Disordered" evidence="3">
    <location>
        <begin position="551"/>
        <end position="574"/>
    </location>
</feature>
<dbReference type="InterPro" id="IPR000644">
    <property type="entry name" value="CBS_dom"/>
</dbReference>
<keyword evidence="2" id="KW-0129">CBS domain</keyword>
<dbReference type="SMART" id="SM00116">
    <property type="entry name" value="CBS"/>
    <property type="match status" value="3"/>
</dbReference>
<feature type="region of interest" description="Disordered" evidence="3">
    <location>
        <begin position="313"/>
        <end position="332"/>
    </location>
</feature>
<dbReference type="Proteomes" id="UP000193642">
    <property type="component" value="Unassembled WGS sequence"/>
</dbReference>
<feature type="compositionally biased region" description="Polar residues" evidence="3">
    <location>
        <begin position="354"/>
        <end position="400"/>
    </location>
</feature>
<protein>
    <submittedName>
        <fullName evidence="6">CBS-domain-containing protein</fullName>
    </submittedName>
</protein>
<dbReference type="EMBL" id="MCGO01000005">
    <property type="protein sequence ID" value="ORY51409.1"/>
    <property type="molecule type" value="Genomic_DNA"/>
</dbReference>
<evidence type="ECO:0000259" key="4">
    <source>
        <dbReference type="PROSITE" id="PS51371"/>
    </source>
</evidence>
<dbReference type="InterPro" id="IPR051462">
    <property type="entry name" value="CBS_domain-containing"/>
</dbReference>
<dbReference type="Gene3D" id="3.10.20.90">
    <property type="entry name" value="Phosphatidylinositol 3-kinase Catalytic Subunit, Chain A, domain 1"/>
    <property type="match status" value="1"/>
</dbReference>
<organism evidence="6 7">
    <name type="scientific">Rhizoclosmatium globosum</name>
    <dbReference type="NCBI Taxonomy" id="329046"/>
    <lineage>
        <taxon>Eukaryota</taxon>
        <taxon>Fungi</taxon>
        <taxon>Fungi incertae sedis</taxon>
        <taxon>Chytridiomycota</taxon>
        <taxon>Chytridiomycota incertae sedis</taxon>
        <taxon>Chytridiomycetes</taxon>
        <taxon>Chytridiales</taxon>
        <taxon>Chytriomycetaceae</taxon>
        <taxon>Rhizoclosmatium</taxon>
    </lineage>
</organism>
<dbReference type="Pfam" id="PF00571">
    <property type="entry name" value="CBS"/>
    <property type="match status" value="4"/>
</dbReference>
<name>A0A1Y2CWK2_9FUNG</name>
<reference evidence="6 7" key="1">
    <citation type="submission" date="2016-07" db="EMBL/GenBank/DDBJ databases">
        <title>Pervasive Adenine N6-methylation of Active Genes in Fungi.</title>
        <authorList>
            <consortium name="DOE Joint Genome Institute"/>
            <person name="Mondo S.J."/>
            <person name="Dannebaum R.O."/>
            <person name="Kuo R.C."/>
            <person name="Labutti K."/>
            <person name="Haridas S."/>
            <person name="Kuo A."/>
            <person name="Salamov A."/>
            <person name="Ahrendt S.R."/>
            <person name="Lipzen A."/>
            <person name="Sullivan W."/>
            <person name="Andreopoulos W.B."/>
            <person name="Clum A."/>
            <person name="Lindquist E."/>
            <person name="Daum C."/>
            <person name="Ramamoorthy G.K."/>
            <person name="Gryganskyi A."/>
            <person name="Culley D."/>
            <person name="Magnuson J.K."/>
            <person name="James T.Y."/>
            <person name="O'Malley M.A."/>
            <person name="Stajich J.E."/>
            <person name="Spatafora J.W."/>
            <person name="Visel A."/>
            <person name="Grigoriev I.V."/>
        </authorList>
    </citation>
    <scope>NUCLEOTIDE SEQUENCE [LARGE SCALE GENOMIC DNA]</scope>
    <source>
        <strain evidence="6 7">JEL800</strain>
    </source>
</reference>
<dbReference type="Gene3D" id="3.10.580.10">
    <property type="entry name" value="CBS-domain"/>
    <property type="match status" value="2"/>
</dbReference>
<gene>
    <name evidence="6" type="ORF">BCR33DRAFT_712469</name>
</gene>
<evidence type="ECO:0000256" key="2">
    <source>
        <dbReference type="PROSITE-ProRule" id="PRU00703"/>
    </source>
</evidence>
<evidence type="ECO:0000259" key="5">
    <source>
        <dbReference type="PROSITE" id="PS51745"/>
    </source>
</evidence>
<proteinExistence type="predicted"/>
<dbReference type="PANTHER" id="PTHR48108:SF26">
    <property type="entry name" value="CBS DOMAIN-CONTAINING PROTEIN DDB_G0289609"/>
    <property type="match status" value="1"/>
</dbReference>
<dbReference type="InterPro" id="IPR000270">
    <property type="entry name" value="PB1_dom"/>
</dbReference>
<evidence type="ECO:0000256" key="1">
    <source>
        <dbReference type="ARBA" id="ARBA00022737"/>
    </source>
</evidence>
<dbReference type="Pfam" id="PF00564">
    <property type="entry name" value="PB1"/>
    <property type="match status" value="1"/>
</dbReference>
<dbReference type="STRING" id="329046.A0A1Y2CWK2"/>
<dbReference type="InterPro" id="IPR046342">
    <property type="entry name" value="CBS_dom_sf"/>
</dbReference>
<feature type="domain" description="CBS" evidence="4">
    <location>
        <begin position="153"/>
        <end position="216"/>
    </location>
</feature>
<evidence type="ECO:0000313" key="7">
    <source>
        <dbReference type="Proteomes" id="UP000193642"/>
    </source>
</evidence>
<dbReference type="PANTHER" id="PTHR48108">
    <property type="entry name" value="CBS DOMAIN-CONTAINING PROTEIN CBSX2, CHLOROPLASTIC"/>
    <property type="match status" value="1"/>
</dbReference>
<evidence type="ECO:0000256" key="3">
    <source>
        <dbReference type="SAM" id="MobiDB-lite"/>
    </source>
</evidence>
<evidence type="ECO:0000313" key="6">
    <source>
        <dbReference type="EMBL" id="ORY51409.1"/>
    </source>
</evidence>
<accession>A0A1Y2CWK2</accession>
<dbReference type="SUPFAM" id="SSF54631">
    <property type="entry name" value="CBS-domain pair"/>
    <property type="match status" value="2"/>
</dbReference>
<dbReference type="OrthoDB" id="418595at2759"/>